<evidence type="ECO:0000313" key="2">
    <source>
        <dbReference type="EMBL" id="WOO31324.1"/>
    </source>
</evidence>
<sequence>MLRQTGTPLSCDTVKQGSPYKLVIKKPAGLHAQRSAQRRQWQEDWEALGAGDGGAAGQRPSNHPSSAAAPNSCSRPVPAGRAARPNSTQAMKTQPSKATKPIKSSNRNIMCASTATRKYRNMKARLRTHGGVANPRDSYGYRCGLRLALGANPSLSSCSDTSVSLY</sequence>
<dbReference type="Proteomes" id="UP001303211">
    <property type="component" value="Chromosome"/>
</dbReference>
<feature type="region of interest" description="Disordered" evidence="1">
    <location>
        <begin position="29"/>
        <end position="104"/>
    </location>
</feature>
<proteinExistence type="predicted"/>
<dbReference type="RefSeq" id="WP_317700797.1">
    <property type="nucleotide sequence ID" value="NZ_CP136921.1"/>
</dbReference>
<feature type="compositionally biased region" description="Low complexity" evidence="1">
    <location>
        <begin position="60"/>
        <end position="74"/>
    </location>
</feature>
<evidence type="ECO:0000313" key="3">
    <source>
        <dbReference type="Proteomes" id="UP001303211"/>
    </source>
</evidence>
<dbReference type="EMBL" id="CP136921">
    <property type="protein sequence ID" value="WOO31324.1"/>
    <property type="molecule type" value="Genomic_DNA"/>
</dbReference>
<evidence type="ECO:0000256" key="1">
    <source>
        <dbReference type="SAM" id="MobiDB-lite"/>
    </source>
</evidence>
<gene>
    <name evidence="2" type="ORF">P4826_13000</name>
</gene>
<feature type="compositionally biased region" description="Polar residues" evidence="1">
    <location>
        <begin position="85"/>
        <end position="104"/>
    </location>
</feature>
<reference evidence="2 3" key="1">
    <citation type="submission" date="2023-03" db="EMBL/GenBank/DDBJ databases">
        <title>Diaphorobacter basophil sp. nov., isolated from a sewage-treatment plant.</title>
        <authorList>
            <person name="Yang K."/>
        </authorList>
    </citation>
    <scope>NUCLEOTIDE SEQUENCE [LARGE SCALE GENOMIC DNA]</scope>
    <source>
        <strain evidence="2 3">Y-1</strain>
    </source>
</reference>
<accession>A0ABZ0J315</accession>
<keyword evidence="3" id="KW-1185">Reference proteome</keyword>
<organism evidence="2 3">
    <name type="scientific">Diaphorobacter limosus</name>
    <dbReference type="NCBI Taxonomy" id="3036128"/>
    <lineage>
        <taxon>Bacteria</taxon>
        <taxon>Pseudomonadati</taxon>
        <taxon>Pseudomonadota</taxon>
        <taxon>Betaproteobacteria</taxon>
        <taxon>Burkholderiales</taxon>
        <taxon>Comamonadaceae</taxon>
        <taxon>Diaphorobacter</taxon>
    </lineage>
</organism>
<protein>
    <submittedName>
        <fullName evidence="2">Uncharacterized protein</fullName>
    </submittedName>
</protein>
<name>A0ABZ0J315_9BURK</name>